<dbReference type="GO" id="GO:0046872">
    <property type="term" value="F:metal ion binding"/>
    <property type="evidence" value="ECO:0007669"/>
    <property type="project" value="UniProtKB-KW"/>
</dbReference>
<keyword evidence="1" id="KW-0540">Nuclease</keyword>
<evidence type="ECO:0000256" key="1">
    <source>
        <dbReference type="ARBA" id="ARBA00022722"/>
    </source>
</evidence>
<keyword evidence="7" id="KW-1185">Reference proteome</keyword>
<reference evidence="6 7" key="1">
    <citation type="submission" date="2018-03" db="EMBL/GenBank/DDBJ databases">
        <title>Genomic Encyclopedia of Archaeal and Bacterial Type Strains, Phase II (KMG-II): from individual species to whole genera.</title>
        <authorList>
            <person name="Goeker M."/>
        </authorList>
    </citation>
    <scope>NUCLEOTIDE SEQUENCE [LARGE SCALE GENOMIC DNA]</scope>
    <source>
        <strain evidence="6 7">ATCC BAA-1496</strain>
    </source>
</reference>
<name>A0A2T0UQC5_9MICO</name>
<dbReference type="InterPro" id="IPR029060">
    <property type="entry name" value="PIN-like_dom_sf"/>
</dbReference>
<evidence type="ECO:0000256" key="2">
    <source>
        <dbReference type="ARBA" id="ARBA00022723"/>
    </source>
</evidence>
<evidence type="ECO:0000256" key="4">
    <source>
        <dbReference type="ARBA" id="ARBA00022842"/>
    </source>
</evidence>
<evidence type="ECO:0000256" key="3">
    <source>
        <dbReference type="ARBA" id="ARBA00022801"/>
    </source>
</evidence>
<dbReference type="AlphaFoldDB" id="A0A2T0UQC5"/>
<keyword evidence="3" id="KW-0378">Hydrolase</keyword>
<dbReference type="Proteomes" id="UP000237822">
    <property type="component" value="Unassembled WGS sequence"/>
</dbReference>
<dbReference type="RefSeq" id="WP_218279211.1">
    <property type="nucleotide sequence ID" value="NZ_PVTI01000008.1"/>
</dbReference>
<evidence type="ECO:0000313" key="7">
    <source>
        <dbReference type="Proteomes" id="UP000237822"/>
    </source>
</evidence>
<dbReference type="EMBL" id="PVTI01000008">
    <property type="protein sequence ID" value="PRY60104.1"/>
    <property type="molecule type" value="Genomic_DNA"/>
</dbReference>
<accession>A0A2T0UQC5</accession>
<evidence type="ECO:0000313" key="6">
    <source>
        <dbReference type="EMBL" id="PRY60104.1"/>
    </source>
</evidence>
<dbReference type="GO" id="GO:0016787">
    <property type="term" value="F:hydrolase activity"/>
    <property type="evidence" value="ECO:0007669"/>
    <property type="project" value="UniProtKB-KW"/>
</dbReference>
<protein>
    <submittedName>
        <fullName evidence="6">PIN domain nuclease of toxin-antitoxin system</fullName>
    </submittedName>
</protein>
<dbReference type="GO" id="GO:0004518">
    <property type="term" value="F:nuclease activity"/>
    <property type="evidence" value="ECO:0007669"/>
    <property type="project" value="UniProtKB-KW"/>
</dbReference>
<dbReference type="CDD" id="cd09872">
    <property type="entry name" value="PIN_Sll0205-like"/>
    <property type="match status" value="1"/>
</dbReference>
<keyword evidence="2" id="KW-0479">Metal-binding</keyword>
<dbReference type="PANTHER" id="PTHR36173:SF2">
    <property type="entry name" value="RIBONUCLEASE VAPC16"/>
    <property type="match status" value="1"/>
</dbReference>
<dbReference type="Gene3D" id="3.40.50.1010">
    <property type="entry name" value="5'-nuclease"/>
    <property type="match status" value="1"/>
</dbReference>
<dbReference type="InterPro" id="IPR041705">
    <property type="entry name" value="PIN_Sll0205"/>
</dbReference>
<dbReference type="InterPro" id="IPR002716">
    <property type="entry name" value="PIN_dom"/>
</dbReference>
<dbReference type="SUPFAM" id="SSF88723">
    <property type="entry name" value="PIN domain-like"/>
    <property type="match status" value="1"/>
</dbReference>
<organism evidence="6 7">
    <name type="scientific">Knoellia remsis</name>
    <dbReference type="NCBI Taxonomy" id="407159"/>
    <lineage>
        <taxon>Bacteria</taxon>
        <taxon>Bacillati</taxon>
        <taxon>Actinomycetota</taxon>
        <taxon>Actinomycetes</taxon>
        <taxon>Micrococcales</taxon>
        <taxon>Intrasporangiaceae</taxon>
        <taxon>Knoellia</taxon>
    </lineage>
</organism>
<proteinExistence type="predicted"/>
<feature type="domain" description="PIN" evidence="5">
    <location>
        <begin position="1"/>
        <end position="111"/>
    </location>
</feature>
<dbReference type="PANTHER" id="PTHR36173">
    <property type="entry name" value="RIBONUCLEASE VAPC16-RELATED"/>
    <property type="match status" value="1"/>
</dbReference>
<keyword evidence="4" id="KW-0460">Magnesium</keyword>
<dbReference type="InterPro" id="IPR052919">
    <property type="entry name" value="TA_system_RNase"/>
</dbReference>
<dbReference type="Pfam" id="PF01850">
    <property type="entry name" value="PIN"/>
    <property type="match status" value="1"/>
</dbReference>
<evidence type="ECO:0000259" key="5">
    <source>
        <dbReference type="Pfam" id="PF01850"/>
    </source>
</evidence>
<comment type="caution">
    <text evidence="6">The sequence shown here is derived from an EMBL/GenBank/DDBJ whole genome shotgun (WGS) entry which is preliminary data.</text>
</comment>
<gene>
    <name evidence="6" type="ORF">BCF74_10850</name>
</gene>
<sequence>MILDTNALLWLFEDSPLLGPQARGRIEASKVWFSAVSVTEVTIKAAIGKLPSGDVEQAALRAGLAELPLTATHGAAIALFPTLVRHDPFDRMLLAQAQVEAMPLLTSDATLLAAAPELTLDARS</sequence>